<organism evidence="1 2">
    <name type="scientific">Araneus ventricosus</name>
    <name type="common">Orbweaver spider</name>
    <name type="synonym">Epeira ventricosa</name>
    <dbReference type="NCBI Taxonomy" id="182803"/>
    <lineage>
        <taxon>Eukaryota</taxon>
        <taxon>Metazoa</taxon>
        <taxon>Ecdysozoa</taxon>
        <taxon>Arthropoda</taxon>
        <taxon>Chelicerata</taxon>
        <taxon>Arachnida</taxon>
        <taxon>Araneae</taxon>
        <taxon>Araneomorphae</taxon>
        <taxon>Entelegynae</taxon>
        <taxon>Araneoidea</taxon>
        <taxon>Araneidae</taxon>
        <taxon>Araneus</taxon>
    </lineage>
</organism>
<evidence type="ECO:0008006" key="3">
    <source>
        <dbReference type="Google" id="ProtNLM"/>
    </source>
</evidence>
<keyword evidence="2" id="KW-1185">Reference proteome</keyword>
<reference evidence="1 2" key="1">
    <citation type="journal article" date="2019" name="Sci. Rep.">
        <title>Orb-weaving spider Araneus ventricosus genome elucidates the spidroin gene catalogue.</title>
        <authorList>
            <person name="Kono N."/>
            <person name="Nakamura H."/>
            <person name="Ohtoshi R."/>
            <person name="Moran D.A.P."/>
            <person name="Shinohara A."/>
            <person name="Yoshida Y."/>
            <person name="Fujiwara M."/>
            <person name="Mori M."/>
            <person name="Tomita M."/>
            <person name="Arakawa K."/>
        </authorList>
    </citation>
    <scope>NUCLEOTIDE SEQUENCE [LARGE SCALE GENOMIC DNA]</scope>
</reference>
<dbReference type="AlphaFoldDB" id="A0A4Y2N9J6"/>
<dbReference type="EMBL" id="BGPR01008683">
    <property type="protein sequence ID" value="GBN35339.1"/>
    <property type="molecule type" value="Genomic_DNA"/>
</dbReference>
<dbReference type="PANTHER" id="PTHR11439">
    <property type="entry name" value="GAG-POL-RELATED RETROTRANSPOSON"/>
    <property type="match status" value="1"/>
</dbReference>
<dbReference type="CDD" id="cd09272">
    <property type="entry name" value="RNase_HI_RT_Ty1"/>
    <property type="match status" value="1"/>
</dbReference>
<proteinExistence type="predicted"/>
<protein>
    <recommendedName>
        <fullName evidence="3">Retrovirus-related Pol polyprotein from transposon TNT 1-94</fullName>
    </recommendedName>
</protein>
<evidence type="ECO:0000313" key="2">
    <source>
        <dbReference type="Proteomes" id="UP000499080"/>
    </source>
</evidence>
<comment type="caution">
    <text evidence="1">The sequence shown here is derived from an EMBL/GenBank/DDBJ whole genome shotgun (WGS) entry which is preliminary data.</text>
</comment>
<sequence length="135" mass="15193">MVDVPYREEVGYLPYLAVATRPDIASRALCKPTKDDWKHVKRIYRYLRGTSNVGLLYKTHVQTEFSVCSDADHAGDETTRRSTSVTVSRNSCAAITWWSLLQHSVAISSTKAEYVAVSEAANELVLLKLLFKELI</sequence>
<accession>A0A4Y2N9J6</accession>
<dbReference type="OrthoDB" id="412285at2759"/>
<evidence type="ECO:0000313" key="1">
    <source>
        <dbReference type="EMBL" id="GBN35339.1"/>
    </source>
</evidence>
<dbReference type="PANTHER" id="PTHR11439:SF483">
    <property type="entry name" value="PEPTIDE SYNTHASE GLIP-LIKE, PUTATIVE (AFU_ORTHOLOGUE AFUA_3G12920)-RELATED"/>
    <property type="match status" value="1"/>
</dbReference>
<gene>
    <name evidence="1" type="ORF">AVEN_104751_1</name>
</gene>
<name>A0A4Y2N9J6_ARAVE</name>
<dbReference type="Proteomes" id="UP000499080">
    <property type="component" value="Unassembled WGS sequence"/>
</dbReference>